<name>A0A0A0BKC9_9CELL</name>
<dbReference type="EMBL" id="AXCZ01000477">
    <property type="protein sequence ID" value="KGM08290.1"/>
    <property type="molecule type" value="Genomic_DNA"/>
</dbReference>
<gene>
    <name evidence="2" type="ORF">N869_13360</name>
</gene>
<dbReference type="RefSeq" id="WP_035063455.1">
    <property type="nucleotide sequence ID" value="NZ_AXCZ01000477.1"/>
</dbReference>
<dbReference type="Proteomes" id="UP000054314">
    <property type="component" value="Unassembled WGS sequence"/>
</dbReference>
<evidence type="ECO:0000313" key="3">
    <source>
        <dbReference type="Proteomes" id="UP000054314"/>
    </source>
</evidence>
<feature type="transmembrane region" description="Helical" evidence="1">
    <location>
        <begin position="52"/>
        <end position="73"/>
    </location>
</feature>
<comment type="caution">
    <text evidence="2">The sequence shown here is derived from an EMBL/GenBank/DDBJ whole genome shotgun (WGS) entry which is preliminary data.</text>
</comment>
<feature type="non-terminal residue" evidence="2">
    <location>
        <position position="131"/>
    </location>
</feature>
<feature type="transmembrane region" description="Helical" evidence="1">
    <location>
        <begin position="27"/>
        <end position="46"/>
    </location>
</feature>
<dbReference type="OrthoDB" id="5147815at2"/>
<proteinExistence type="predicted"/>
<organism evidence="2 3">
    <name type="scientific">Cellulomonas bogoriensis 69B4 = DSM 16987</name>
    <dbReference type="NCBI Taxonomy" id="1386082"/>
    <lineage>
        <taxon>Bacteria</taxon>
        <taxon>Bacillati</taxon>
        <taxon>Actinomycetota</taxon>
        <taxon>Actinomycetes</taxon>
        <taxon>Micrococcales</taxon>
        <taxon>Cellulomonadaceae</taxon>
        <taxon>Cellulomonas</taxon>
    </lineage>
</organism>
<dbReference type="AlphaFoldDB" id="A0A0A0BKC9"/>
<keyword evidence="1" id="KW-0472">Membrane</keyword>
<protein>
    <submittedName>
        <fullName evidence="2">Uncharacterized protein</fullName>
    </submittedName>
</protein>
<evidence type="ECO:0000313" key="2">
    <source>
        <dbReference type="EMBL" id="KGM08290.1"/>
    </source>
</evidence>
<keyword evidence="3" id="KW-1185">Reference proteome</keyword>
<reference evidence="2 3" key="1">
    <citation type="submission" date="2013-08" db="EMBL/GenBank/DDBJ databases">
        <title>Genome sequencing of Cellulomonas bogoriensis 69B4.</title>
        <authorList>
            <person name="Chen F."/>
            <person name="Li Y."/>
            <person name="Wang G."/>
        </authorList>
    </citation>
    <scope>NUCLEOTIDE SEQUENCE [LARGE SCALE GENOMIC DNA]</scope>
    <source>
        <strain evidence="2 3">69B4</strain>
    </source>
</reference>
<keyword evidence="1" id="KW-1133">Transmembrane helix</keyword>
<sequence length="131" mass="14048">MSELRRVGGDPVPVAGPWWRDKGLRRAPLAGAVVTVVAFVLGMYPVDALATGLLVTVGVMVGGSLGAGSEYVWPEARFETTDGTRNEMAAITWTLIGRDGRVSEAAVRRLRGVTRHRLARHGVRLDEALNG</sequence>
<keyword evidence="1" id="KW-0812">Transmembrane</keyword>
<evidence type="ECO:0000256" key="1">
    <source>
        <dbReference type="SAM" id="Phobius"/>
    </source>
</evidence>
<accession>A0A0A0BKC9</accession>